<dbReference type="PANTHER" id="PTHR38471:SF2">
    <property type="entry name" value="FOUR HELIX BUNDLE PROTEIN"/>
    <property type="match status" value="1"/>
</dbReference>
<proteinExistence type="predicted"/>
<dbReference type="PIRSF" id="PIRSF035652">
    <property type="entry name" value="CHP02436"/>
    <property type="match status" value="1"/>
</dbReference>
<dbReference type="OrthoDB" id="285993at2"/>
<reference evidence="1 2" key="1">
    <citation type="submission" date="2014-07" db="EMBL/GenBank/DDBJ databases">
        <title>Genome of Chryseobacterium soli DSM 19298.</title>
        <authorList>
            <person name="Stropko S.J."/>
            <person name="Pipes S.E."/>
            <person name="Newman J."/>
        </authorList>
    </citation>
    <scope>NUCLEOTIDE SEQUENCE [LARGE SCALE GENOMIC DNA]</scope>
    <source>
        <strain evidence="1 2">DSM 19298</strain>
    </source>
</reference>
<dbReference type="SUPFAM" id="SSF158446">
    <property type="entry name" value="IVS-encoded protein-like"/>
    <property type="match status" value="1"/>
</dbReference>
<sequence length="120" mass="13994">MINFDNNPLIQKTVQFSLDIIEFCELLEEKRKFVIAKQLLRSGTSIGANAFEAQNPHSKNDFINKIKISAKELEETKYWLYLCKHSDSYPFDEKLEHQIIELGKIIYKILSTSLNKNQSI</sequence>
<dbReference type="EMBL" id="JPRH01000006">
    <property type="protein sequence ID" value="KFF11554.1"/>
    <property type="molecule type" value="Genomic_DNA"/>
</dbReference>
<evidence type="ECO:0008006" key="3">
    <source>
        <dbReference type="Google" id="ProtNLM"/>
    </source>
</evidence>
<gene>
    <name evidence="1" type="ORF">IW15_15190</name>
</gene>
<dbReference type="eggNOG" id="ENOG5032RWC">
    <property type="taxonomic scope" value="Bacteria"/>
</dbReference>
<organism evidence="1 2">
    <name type="scientific">Chryseobacterium soli</name>
    <dbReference type="NCBI Taxonomy" id="445961"/>
    <lineage>
        <taxon>Bacteria</taxon>
        <taxon>Pseudomonadati</taxon>
        <taxon>Bacteroidota</taxon>
        <taxon>Flavobacteriia</taxon>
        <taxon>Flavobacteriales</taxon>
        <taxon>Weeksellaceae</taxon>
        <taxon>Chryseobacterium group</taxon>
        <taxon>Chryseobacterium</taxon>
    </lineage>
</organism>
<comment type="caution">
    <text evidence="1">The sequence shown here is derived from an EMBL/GenBank/DDBJ whole genome shotgun (WGS) entry which is preliminary data.</text>
</comment>
<dbReference type="STRING" id="445961.IW15_15190"/>
<dbReference type="Pfam" id="PF05635">
    <property type="entry name" value="23S_rRNA_IVP"/>
    <property type="match status" value="1"/>
</dbReference>
<accession>A0A086A4E0</accession>
<evidence type="ECO:0000313" key="2">
    <source>
        <dbReference type="Proteomes" id="UP000028705"/>
    </source>
</evidence>
<keyword evidence="2" id="KW-1185">Reference proteome</keyword>
<evidence type="ECO:0000313" key="1">
    <source>
        <dbReference type="EMBL" id="KFF11554.1"/>
    </source>
</evidence>
<protein>
    <recommendedName>
        <fullName evidence="3">Four helix bundle protein</fullName>
    </recommendedName>
</protein>
<dbReference type="Gene3D" id="1.20.1440.60">
    <property type="entry name" value="23S rRNA-intervening sequence"/>
    <property type="match status" value="1"/>
</dbReference>
<dbReference type="Proteomes" id="UP000028705">
    <property type="component" value="Unassembled WGS sequence"/>
</dbReference>
<dbReference type="AlphaFoldDB" id="A0A086A4E0"/>
<dbReference type="NCBIfam" id="TIGR02436">
    <property type="entry name" value="four helix bundle protein"/>
    <property type="match status" value="1"/>
</dbReference>
<dbReference type="RefSeq" id="WP_034712715.1">
    <property type="nucleotide sequence ID" value="NZ_JPRH01000006.1"/>
</dbReference>
<name>A0A086A4E0_9FLAO</name>
<dbReference type="InterPro" id="IPR012657">
    <property type="entry name" value="23S_rRNA-intervening_sequence"/>
</dbReference>
<dbReference type="InterPro" id="IPR036583">
    <property type="entry name" value="23S_rRNA_IVS_sf"/>
</dbReference>
<dbReference type="PANTHER" id="PTHR38471">
    <property type="entry name" value="FOUR HELIX BUNDLE PROTEIN"/>
    <property type="match status" value="1"/>
</dbReference>